<dbReference type="AlphaFoldDB" id="A0A090N865"/>
<dbReference type="RefSeq" id="WP_048757453.1">
    <property type="nucleotide sequence ID" value="NZ_CCAZ020000002.1"/>
</dbReference>
<protein>
    <recommendedName>
        <fullName evidence="4">DNA repair protein</fullName>
    </recommendedName>
</protein>
<accession>A0A090N865</accession>
<evidence type="ECO:0008006" key="4">
    <source>
        <dbReference type="Google" id="ProtNLM"/>
    </source>
</evidence>
<proteinExistence type="predicted"/>
<dbReference type="STRING" id="1035.BN961_03028"/>
<evidence type="ECO:0000313" key="2">
    <source>
        <dbReference type="EMBL" id="CEG09598.1"/>
    </source>
</evidence>
<dbReference type="OrthoDB" id="9789109at2"/>
<organism evidence="2 3">
    <name type="scientific">Afipia felis</name>
    <name type="common">Cat scratch disease bacillus</name>
    <dbReference type="NCBI Taxonomy" id="1035"/>
    <lineage>
        <taxon>Bacteria</taxon>
        <taxon>Pseudomonadati</taxon>
        <taxon>Pseudomonadota</taxon>
        <taxon>Alphaproteobacteria</taxon>
        <taxon>Hyphomicrobiales</taxon>
        <taxon>Nitrobacteraceae</taxon>
        <taxon>Afipia</taxon>
    </lineage>
</organism>
<dbReference type="EMBL" id="CCAZ020000002">
    <property type="protein sequence ID" value="CEG09598.1"/>
    <property type="molecule type" value="Genomic_DNA"/>
</dbReference>
<name>A0A090N865_AFIFE</name>
<gene>
    <name evidence="2" type="ORF">BN961_03028</name>
</gene>
<dbReference type="InterPro" id="IPR007438">
    <property type="entry name" value="DUF488"/>
</dbReference>
<dbReference type="InterPro" id="IPR014519">
    <property type="entry name" value="UCP024492"/>
</dbReference>
<dbReference type="PANTHER" id="PTHR39337">
    <property type="entry name" value="BLR5642 PROTEIN"/>
    <property type="match status" value="1"/>
</dbReference>
<evidence type="ECO:0000256" key="1">
    <source>
        <dbReference type="SAM" id="MobiDB-lite"/>
    </source>
</evidence>
<feature type="region of interest" description="Disordered" evidence="1">
    <location>
        <begin position="159"/>
        <end position="189"/>
    </location>
</feature>
<comment type="caution">
    <text evidence="2">The sequence shown here is derived from an EMBL/GenBank/DDBJ whole genome shotgun (WGS) entry which is preliminary data.</text>
</comment>
<dbReference type="PIRSF" id="PIRSF024492">
    <property type="entry name" value="UCP024492"/>
    <property type="match status" value="1"/>
</dbReference>
<dbReference type="PANTHER" id="PTHR39337:SF1">
    <property type="entry name" value="BLR5642 PROTEIN"/>
    <property type="match status" value="1"/>
</dbReference>
<evidence type="ECO:0000313" key="3">
    <source>
        <dbReference type="Proteomes" id="UP000035762"/>
    </source>
</evidence>
<dbReference type="Pfam" id="PF04343">
    <property type="entry name" value="DUF488"/>
    <property type="match status" value="1"/>
</dbReference>
<sequence>MEQPFFTIGHSTRTIEEFVELLKESEVGLVVDVRTIPRSRTNPQYNRDTLPGSLGDFQIGYEHIAELGGLRAKKGIDPQVNGFWQNKSFHNYADYALGETFHQGFVRLLEIGAAPRCAIMCAEAVWWRCHRRIIADYLLARGRQVFHILGKGNVEPAKMTPGAKVGPDHTVLYPPGESSAGMKRGLKKE</sequence>
<dbReference type="Proteomes" id="UP000035762">
    <property type="component" value="Unassembled WGS sequence"/>
</dbReference>
<reference evidence="2 3" key="1">
    <citation type="journal article" date="2014" name="Genome Announc.">
        <title>Genome Sequence of Afipia felis Strain 76713, Isolated in Hospital Water Using an Amoeba Co-Culture Procedure.</title>
        <authorList>
            <person name="Benamar S."/>
            <person name="La Scola B."/>
            <person name="Croce O."/>
        </authorList>
    </citation>
    <scope>NUCLEOTIDE SEQUENCE [LARGE SCALE GENOMIC DNA]</scope>
    <source>
        <strain evidence="2 3">76713</strain>
    </source>
</reference>
<keyword evidence="3" id="KW-1185">Reference proteome</keyword>